<comment type="caution">
    <text evidence="2">The sequence shown here is derived from an EMBL/GenBank/DDBJ whole genome shotgun (WGS) entry which is preliminary data.</text>
</comment>
<keyword evidence="1" id="KW-0472">Membrane</keyword>
<feature type="transmembrane region" description="Helical" evidence="1">
    <location>
        <begin position="472"/>
        <end position="490"/>
    </location>
</feature>
<organism evidence="2 3">
    <name type="scientific">Gemmobacter denitrificans</name>
    <dbReference type="NCBI Taxonomy" id="3123040"/>
    <lineage>
        <taxon>Bacteria</taxon>
        <taxon>Pseudomonadati</taxon>
        <taxon>Pseudomonadota</taxon>
        <taxon>Alphaproteobacteria</taxon>
        <taxon>Rhodobacterales</taxon>
        <taxon>Paracoccaceae</taxon>
        <taxon>Gemmobacter</taxon>
    </lineage>
</organism>
<accession>A0ABU8BUJ7</accession>
<protein>
    <recommendedName>
        <fullName evidence="4">ABC-2 type transport system permease protein</fullName>
    </recommendedName>
</protein>
<name>A0ABU8BUJ7_9RHOB</name>
<feature type="transmembrane region" description="Helical" evidence="1">
    <location>
        <begin position="123"/>
        <end position="144"/>
    </location>
</feature>
<dbReference type="EMBL" id="JBALHR010000004">
    <property type="protein sequence ID" value="MEH7828366.1"/>
    <property type="molecule type" value="Genomic_DNA"/>
</dbReference>
<evidence type="ECO:0008006" key="4">
    <source>
        <dbReference type="Google" id="ProtNLM"/>
    </source>
</evidence>
<feature type="transmembrane region" description="Helical" evidence="1">
    <location>
        <begin position="194"/>
        <end position="215"/>
    </location>
</feature>
<feature type="transmembrane region" description="Helical" evidence="1">
    <location>
        <begin position="268"/>
        <end position="286"/>
    </location>
</feature>
<feature type="transmembrane region" description="Helical" evidence="1">
    <location>
        <begin position="34"/>
        <end position="53"/>
    </location>
</feature>
<keyword evidence="3" id="KW-1185">Reference proteome</keyword>
<evidence type="ECO:0000313" key="2">
    <source>
        <dbReference type="EMBL" id="MEH7828366.1"/>
    </source>
</evidence>
<feature type="transmembrane region" description="Helical" evidence="1">
    <location>
        <begin position="358"/>
        <end position="388"/>
    </location>
</feature>
<feature type="transmembrane region" description="Helical" evidence="1">
    <location>
        <begin position="293"/>
        <end position="312"/>
    </location>
</feature>
<dbReference type="RefSeq" id="WP_335422236.1">
    <property type="nucleotide sequence ID" value="NZ_JBALHR010000004.1"/>
</dbReference>
<feature type="transmembrane region" description="Helical" evidence="1">
    <location>
        <begin position="414"/>
        <end position="442"/>
    </location>
</feature>
<sequence length="518" mass="56186">MNWTIDKTISITLAVWTVAAGLLGVAFQTFGAVAWHWLAFILWLGLALVALLMQADTERRTYLSATLRHRRYTQVYLYLARPLNTWLWHRLGRMEPGPDGTLRPPPETAPLRRLMRMALTWRVLNFALLLAVAYPVLALLRPWLFGGDAVLGAGIVVFPASPFWPDRAVVLGQLVILTSGFLGRHLARSNARRFWRNAADWLPMFALASAFAFAYTFAAEYAFAGGYAVAFAFAFSYAFTGAYAFGYAVVIAGAFALAGAFSGEGAGALALVFAFAFTLTLGFLWETSRPGGAVIYLLFWWSLGLAILVRFVDASALTTGRKAMIVFLAVLPLINGLFDALSYAATLATMRKGLATRWALLLGLLDLGIGALLFAGLGATMLAVIAALNALANAPLVDLPALFAGLRASPGDYWWLYMILFSTLVPTALHLLLAALALQGLLPQGPRRRIARWIDASPHSPLDAVRGFMAQATLWWLPILLLAGAAWALWQGIGGFAARVGLGYLALLETFAIWVGAV</sequence>
<proteinExistence type="predicted"/>
<feature type="transmembrane region" description="Helical" evidence="1">
    <location>
        <begin position="324"/>
        <end position="346"/>
    </location>
</feature>
<dbReference type="Proteomes" id="UP001431963">
    <property type="component" value="Unassembled WGS sequence"/>
</dbReference>
<gene>
    <name evidence="2" type="ORF">V6590_09390</name>
</gene>
<evidence type="ECO:0000256" key="1">
    <source>
        <dbReference type="SAM" id="Phobius"/>
    </source>
</evidence>
<feature type="transmembrane region" description="Helical" evidence="1">
    <location>
        <begin position="496"/>
        <end position="517"/>
    </location>
</feature>
<reference evidence="2" key="1">
    <citation type="submission" date="2024-02" db="EMBL/GenBank/DDBJ databases">
        <title>Genome sequences of strain Gemmobacter sp. JM10B15.</title>
        <authorList>
            <person name="Zhang M."/>
        </authorList>
    </citation>
    <scope>NUCLEOTIDE SEQUENCE</scope>
    <source>
        <strain evidence="2">JM10B15</strain>
    </source>
</reference>
<keyword evidence="1" id="KW-1133">Transmembrane helix</keyword>
<evidence type="ECO:0000313" key="3">
    <source>
        <dbReference type="Proteomes" id="UP001431963"/>
    </source>
</evidence>
<feature type="transmembrane region" description="Helical" evidence="1">
    <location>
        <begin position="9"/>
        <end position="28"/>
    </location>
</feature>
<keyword evidence="1" id="KW-0812">Transmembrane</keyword>